<dbReference type="EMBL" id="AJWZ01009500">
    <property type="protein sequence ID" value="EKC51137.1"/>
    <property type="molecule type" value="Genomic_DNA"/>
</dbReference>
<dbReference type="AlphaFoldDB" id="K1RR87"/>
<evidence type="ECO:0000313" key="1">
    <source>
        <dbReference type="EMBL" id="EKC51137.1"/>
    </source>
</evidence>
<feature type="non-terminal residue" evidence="1">
    <location>
        <position position="1"/>
    </location>
</feature>
<sequence>AYAKQLIDKGSIKEGMEVYSKVEKLYKVSKLKRKCL</sequence>
<accession>K1RR87</accession>
<gene>
    <name evidence="1" type="ORF">OBE_13759</name>
</gene>
<proteinExistence type="predicted"/>
<comment type="caution">
    <text evidence="1">The sequence shown here is derived from an EMBL/GenBank/DDBJ whole genome shotgun (WGS) entry which is preliminary data.</text>
</comment>
<name>K1RR87_9ZZZZ</name>
<protein>
    <submittedName>
        <fullName evidence="1">Uncharacterized protein</fullName>
    </submittedName>
</protein>
<organism evidence="1">
    <name type="scientific">human gut metagenome</name>
    <dbReference type="NCBI Taxonomy" id="408170"/>
    <lineage>
        <taxon>unclassified sequences</taxon>
        <taxon>metagenomes</taxon>
        <taxon>organismal metagenomes</taxon>
    </lineage>
</organism>
<reference evidence="1" key="1">
    <citation type="journal article" date="2013" name="Environ. Microbiol.">
        <title>Microbiota from the distal guts of lean and obese adolescents exhibit partial functional redundancy besides clear differences in community structure.</title>
        <authorList>
            <person name="Ferrer M."/>
            <person name="Ruiz A."/>
            <person name="Lanza F."/>
            <person name="Haange S.B."/>
            <person name="Oberbach A."/>
            <person name="Till H."/>
            <person name="Bargiela R."/>
            <person name="Campoy C."/>
            <person name="Segura M.T."/>
            <person name="Richter M."/>
            <person name="von Bergen M."/>
            <person name="Seifert J."/>
            <person name="Suarez A."/>
        </authorList>
    </citation>
    <scope>NUCLEOTIDE SEQUENCE</scope>
</reference>